<dbReference type="InterPro" id="IPR003660">
    <property type="entry name" value="HAMP_dom"/>
</dbReference>
<evidence type="ECO:0000256" key="6">
    <source>
        <dbReference type="ARBA" id="ARBA00022777"/>
    </source>
</evidence>
<dbReference type="FunFam" id="3.30.565.10:FF:000006">
    <property type="entry name" value="Sensor histidine kinase WalK"/>
    <property type="match status" value="1"/>
</dbReference>
<evidence type="ECO:0000259" key="11">
    <source>
        <dbReference type="PROSITE" id="PS50109"/>
    </source>
</evidence>
<dbReference type="Pfam" id="PF00672">
    <property type="entry name" value="HAMP"/>
    <property type="match status" value="1"/>
</dbReference>
<dbReference type="GO" id="GO:0006355">
    <property type="term" value="P:regulation of DNA-templated transcription"/>
    <property type="evidence" value="ECO:0007669"/>
    <property type="project" value="InterPro"/>
</dbReference>
<dbReference type="Pfam" id="PF00989">
    <property type="entry name" value="PAS"/>
    <property type="match status" value="1"/>
</dbReference>
<dbReference type="PANTHER" id="PTHR45453:SF1">
    <property type="entry name" value="PHOSPHATE REGULON SENSOR PROTEIN PHOR"/>
    <property type="match status" value="1"/>
</dbReference>
<feature type="transmembrane region" description="Helical" evidence="10">
    <location>
        <begin position="7"/>
        <end position="27"/>
    </location>
</feature>
<dbReference type="InterPro" id="IPR000014">
    <property type="entry name" value="PAS"/>
</dbReference>
<dbReference type="Gene3D" id="3.30.450.20">
    <property type="entry name" value="PAS domain"/>
    <property type="match status" value="1"/>
</dbReference>
<dbReference type="CDD" id="cd06225">
    <property type="entry name" value="HAMP"/>
    <property type="match status" value="1"/>
</dbReference>
<dbReference type="PROSITE" id="PS50112">
    <property type="entry name" value="PAS"/>
    <property type="match status" value="1"/>
</dbReference>
<dbReference type="InterPro" id="IPR003661">
    <property type="entry name" value="HisK_dim/P_dom"/>
</dbReference>
<accession>A0A097ASA5</accession>
<keyword evidence="9" id="KW-0175">Coiled coil</keyword>
<evidence type="ECO:0000256" key="3">
    <source>
        <dbReference type="ARBA" id="ARBA00012438"/>
    </source>
</evidence>
<evidence type="ECO:0000256" key="9">
    <source>
        <dbReference type="SAM" id="Coils"/>
    </source>
</evidence>
<dbReference type="SUPFAM" id="SSF158472">
    <property type="entry name" value="HAMP domain-like"/>
    <property type="match status" value="1"/>
</dbReference>
<feature type="domain" description="PAS" evidence="12">
    <location>
        <begin position="110"/>
        <end position="161"/>
    </location>
</feature>
<dbReference type="AlphaFoldDB" id="A0A097ASA5"/>
<dbReference type="PANTHER" id="PTHR45453">
    <property type="entry name" value="PHOSPHATE REGULON SENSOR PROTEIN PHOR"/>
    <property type="match status" value="1"/>
</dbReference>
<dbReference type="eggNOG" id="COG5002">
    <property type="taxonomic scope" value="Bacteria"/>
</dbReference>
<dbReference type="InterPro" id="IPR036890">
    <property type="entry name" value="HATPase_C_sf"/>
</dbReference>
<dbReference type="InterPro" id="IPR003594">
    <property type="entry name" value="HATPase_dom"/>
</dbReference>
<sequence length="456" mass="52190">MLKKSYYRYFLISLLGIFVPGIFFLGYVPYGRFIFAILLGLFITNIFGYKFIKSIIEPIKEITEVTKDIANGIYSHKLENNSIDEIKQLSIAINTMSYKLRETIEELNDRNAKLEAILKSIVNGVIAFDNNEKILLINDAAKKILNIKEKKLIGKHILEVIRNSKLHDFFEDMIKNKNSPSKSLELNIFNKHLKIYTSPIVHPISHQNLGFVLIIDDITEMRRLEKIRSEFVANVSHELRTPLTSIRGFIETLRSGAIDNPQTRDKFLDIIDFESERLTRLINDILTLSEIENVKEGFPIEDIKLDKEIEDILYIMDKVAKTKNITLMKDLNCEGLVINTSKDRFHQMIINLIDNGIKYTPEGGFVKVSTSETNDKIIITVEDSGIGIAKENIPRLFERFYRVDKSRSRKLGGTGLGLAIVKHIVESMKGEIFVESEVGKGTKFIIKLNKSDLTKT</sequence>
<dbReference type="EC" id="2.7.13.3" evidence="3"/>
<feature type="domain" description="HAMP" evidence="13">
    <location>
        <begin position="53"/>
        <end position="105"/>
    </location>
</feature>
<dbReference type="KEGG" id="tki:TKV_c15290"/>
<evidence type="ECO:0000256" key="8">
    <source>
        <dbReference type="ARBA" id="ARBA00023136"/>
    </source>
</evidence>
<evidence type="ECO:0000256" key="2">
    <source>
        <dbReference type="ARBA" id="ARBA00004370"/>
    </source>
</evidence>
<dbReference type="Gene3D" id="3.30.565.10">
    <property type="entry name" value="Histidine kinase-like ATPase, C-terminal domain"/>
    <property type="match status" value="1"/>
</dbReference>
<dbReference type="InterPro" id="IPR005467">
    <property type="entry name" value="His_kinase_dom"/>
</dbReference>
<evidence type="ECO:0000313" key="14">
    <source>
        <dbReference type="EMBL" id="AIS52694.1"/>
    </source>
</evidence>
<feature type="coiled-coil region" evidence="9">
    <location>
        <begin position="97"/>
        <end position="124"/>
    </location>
</feature>
<dbReference type="SUPFAM" id="SSF55785">
    <property type="entry name" value="PYP-like sensor domain (PAS domain)"/>
    <property type="match status" value="1"/>
</dbReference>
<keyword evidence="8 10" id="KW-0472">Membrane</keyword>
<evidence type="ECO:0000256" key="1">
    <source>
        <dbReference type="ARBA" id="ARBA00000085"/>
    </source>
</evidence>
<dbReference type="InterPro" id="IPR050351">
    <property type="entry name" value="BphY/WalK/GraS-like"/>
</dbReference>
<dbReference type="InterPro" id="IPR013767">
    <property type="entry name" value="PAS_fold"/>
</dbReference>
<dbReference type="Pfam" id="PF02518">
    <property type="entry name" value="HATPase_c"/>
    <property type="match status" value="1"/>
</dbReference>
<proteinExistence type="predicted"/>
<comment type="catalytic activity">
    <reaction evidence="1">
        <text>ATP + protein L-histidine = ADP + protein N-phospho-L-histidine.</text>
        <dbReference type="EC" id="2.7.13.3"/>
    </reaction>
</comment>
<dbReference type="HOGENOM" id="CLU_000445_89_2_9"/>
<dbReference type="SMART" id="SM00304">
    <property type="entry name" value="HAMP"/>
    <property type="match status" value="1"/>
</dbReference>
<dbReference type="SUPFAM" id="SSF47384">
    <property type="entry name" value="Homodimeric domain of signal transducing histidine kinase"/>
    <property type="match status" value="1"/>
</dbReference>
<evidence type="ECO:0000259" key="13">
    <source>
        <dbReference type="PROSITE" id="PS50885"/>
    </source>
</evidence>
<keyword evidence="5 14" id="KW-0808">Transferase</keyword>
<feature type="domain" description="Histidine kinase" evidence="11">
    <location>
        <begin position="234"/>
        <end position="452"/>
    </location>
</feature>
<dbReference type="EMBL" id="CP009170">
    <property type="protein sequence ID" value="AIS52694.1"/>
    <property type="molecule type" value="Genomic_DNA"/>
</dbReference>
<dbReference type="SMART" id="SM00387">
    <property type="entry name" value="HATPase_c"/>
    <property type="match status" value="1"/>
</dbReference>
<keyword evidence="4" id="KW-0597">Phosphoprotein</keyword>
<keyword evidence="10" id="KW-0812">Transmembrane</keyword>
<dbReference type="CDD" id="cd00082">
    <property type="entry name" value="HisKA"/>
    <property type="match status" value="1"/>
</dbReference>
<evidence type="ECO:0000256" key="4">
    <source>
        <dbReference type="ARBA" id="ARBA00022553"/>
    </source>
</evidence>
<dbReference type="SMART" id="SM00388">
    <property type="entry name" value="HisKA"/>
    <property type="match status" value="1"/>
</dbReference>
<reference evidence="15" key="1">
    <citation type="journal article" date="2015" name="Genome Announc.">
        <title>Whole-Genome Sequences of 80 Environmental and Clinical Isolates of Burkholderia pseudomallei.</title>
        <authorList>
            <person name="Johnson S.L."/>
            <person name="Baker A.L."/>
            <person name="Chain P.S."/>
            <person name="Currie B.J."/>
            <person name="Daligault H.E."/>
            <person name="Davenport K.W."/>
            <person name="Davis C.B."/>
            <person name="Inglis T.J."/>
            <person name="Kaestli M."/>
            <person name="Koren S."/>
            <person name="Mayo M."/>
            <person name="Merritt A.J."/>
            <person name="Price E.P."/>
            <person name="Sarovich D.S."/>
            <person name="Warner J."/>
            <person name="Rosovitz M.J."/>
        </authorList>
    </citation>
    <scope>NUCLEOTIDE SEQUENCE [LARGE SCALE GENOMIC DNA]</scope>
    <source>
        <strain evidence="15">DSM 2030</strain>
    </source>
</reference>
<dbReference type="Proteomes" id="UP000029669">
    <property type="component" value="Chromosome"/>
</dbReference>
<dbReference type="RefSeq" id="WP_049685406.1">
    <property type="nucleotide sequence ID" value="NZ_CP009170.1"/>
</dbReference>
<evidence type="ECO:0000313" key="15">
    <source>
        <dbReference type="Proteomes" id="UP000029669"/>
    </source>
</evidence>
<evidence type="ECO:0000256" key="5">
    <source>
        <dbReference type="ARBA" id="ARBA00022679"/>
    </source>
</evidence>
<evidence type="ECO:0000256" key="7">
    <source>
        <dbReference type="ARBA" id="ARBA00023012"/>
    </source>
</evidence>
<dbReference type="GO" id="GO:0004721">
    <property type="term" value="F:phosphoprotein phosphatase activity"/>
    <property type="evidence" value="ECO:0007669"/>
    <property type="project" value="TreeGrafter"/>
</dbReference>
<dbReference type="SMART" id="SM00091">
    <property type="entry name" value="PAS"/>
    <property type="match status" value="1"/>
</dbReference>
<dbReference type="CDD" id="cd00130">
    <property type="entry name" value="PAS"/>
    <property type="match status" value="1"/>
</dbReference>
<organism evidence="14 15">
    <name type="scientific">Thermoanaerobacter kivui</name>
    <name type="common">Acetogenium kivui</name>
    <dbReference type="NCBI Taxonomy" id="2325"/>
    <lineage>
        <taxon>Bacteria</taxon>
        <taxon>Bacillati</taxon>
        <taxon>Bacillota</taxon>
        <taxon>Clostridia</taxon>
        <taxon>Thermoanaerobacterales</taxon>
        <taxon>Thermoanaerobacteraceae</taxon>
        <taxon>Thermoanaerobacter</taxon>
    </lineage>
</organism>
<dbReference type="CDD" id="cd00075">
    <property type="entry name" value="HATPase"/>
    <property type="match status" value="1"/>
</dbReference>
<dbReference type="InterPro" id="IPR004358">
    <property type="entry name" value="Sig_transdc_His_kin-like_C"/>
</dbReference>
<dbReference type="InterPro" id="IPR036097">
    <property type="entry name" value="HisK_dim/P_sf"/>
</dbReference>
<dbReference type="NCBIfam" id="TIGR00229">
    <property type="entry name" value="sensory_box"/>
    <property type="match status" value="1"/>
</dbReference>
<keyword evidence="7" id="KW-0902">Two-component regulatory system</keyword>
<dbReference type="Gene3D" id="6.10.340.10">
    <property type="match status" value="1"/>
</dbReference>
<name>A0A097ASA5_THEKI</name>
<dbReference type="Pfam" id="PF00512">
    <property type="entry name" value="HisKA"/>
    <property type="match status" value="1"/>
</dbReference>
<dbReference type="SUPFAM" id="SSF55874">
    <property type="entry name" value="ATPase domain of HSP90 chaperone/DNA topoisomerase II/histidine kinase"/>
    <property type="match status" value="1"/>
</dbReference>
<dbReference type="Gene3D" id="1.10.287.130">
    <property type="match status" value="1"/>
</dbReference>
<dbReference type="GO" id="GO:0016036">
    <property type="term" value="P:cellular response to phosphate starvation"/>
    <property type="evidence" value="ECO:0007669"/>
    <property type="project" value="TreeGrafter"/>
</dbReference>
<evidence type="ECO:0000256" key="10">
    <source>
        <dbReference type="SAM" id="Phobius"/>
    </source>
</evidence>
<keyword evidence="10" id="KW-1133">Transmembrane helix</keyword>
<dbReference type="STRING" id="2325.TKV_c15290"/>
<dbReference type="GO" id="GO:0000155">
    <property type="term" value="F:phosphorelay sensor kinase activity"/>
    <property type="evidence" value="ECO:0007669"/>
    <property type="project" value="InterPro"/>
</dbReference>
<keyword evidence="6" id="KW-0418">Kinase</keyword>
<comment type="subcellular location">
    <subcellularLocation>
        <location evidence="2">Membrane</location>
    </subcellularLocation>
</comment>
<dbReference type="PROSITE" id="PS50885">
    <property type="entry name" value="HAMP"/>
    <property type="match status" value="1"/>
</dbReference>
<dbReference type="FunFam" id="1.10.287.130:FF:000001">
    <property type="entry name" value="Two-component sensor histidine kinase"/>
    <property type="match status" value="1"/>
</dbReference>
<evidence type="ECO:0000259" key="12">
    <source>
        <dbReference type="PROSITE" id="PS50112"/>
    </source>
</evidence>
<dbReference type="NCBIfam" id="NF046044">
    <property type="entry name" value="PnpS"/>
    <property type="match status" value="1"/>
</dbReference>
<dbReference type="PRINTS" id="PR00344">
    <property type="entry name" value="BCTRLSENSOR"/>
</dbReference>
<dbReference type="GO" id="GO:0005886">
    <property type="term" value="C:plasma membrane"/>
    <property type="evidence" value="ECO:0007669"/>
    <property type="project" value="TreeGrafter"/>
</dbReference>
<keyword evidence="15" id="KW-1185">Reference proteome</keyword>
<protein>
    <recommendedName>
        <fullName evidence="3">histidine kinase</fullName>
        <ecNumber evidence="3">2.7.13.3</ecNumber>
    </recommendedName>
</protein>
<gene>
    <name evidence="14" type="primary">phoR1</name>
    <name evidence="14" type="ORF">TKV_c15290</name>
</gene>
<dbReference type="InterPro" id="IPR035965">
    <property type="entry name" value="PAS-like_dom_sf"/>
</dbReference>
<dbReference type="OrthoDB" id="9796330at2"/>
<dbReference type="PROSITE" id="PS50109">
    <property type="entry name" value="HIS_KIN"/>
    <property type="match status" value="1"/>
</dbReference>